<feature type="transmembrane region" description="Helical" evidence="9">
    <location>
        <begin position="127"/>
        <end position="151"/>
    </location>
</feature>
<keyword evidence="2" id="KW-0813">Transport</keyword>
<proteinExistence type="predicted"/>
<dbReference type="InterPro" id="IPR027417">
    <property type="entry name" value="P-loop_NTPase"/>
</dbReference>
<feature type="transmembrane region" description="Helical" evidence="9">
    <location>
        <begin position="21"/>
        <end position="41"/>
    </location>
</feature>
<dbReference type="SUPFAM" id="SSF52540">
    <property type="entry name" value="P-loop containing nucleoside triphosphate hydrolases"/>
    <property type="match status" value="1"/>
</dbReference>
<feature type="domain" description="ABC transmembrane type-1" evidence="11">
    <location>
        <begin position="21"/>
        <end position="300"/>
    </location>
</feature>
<dbReference type="PROSITE" id="PS50893">
    <property type="entry name" value="ABC_TRANSPORTER_2"/>
    <property type="match status" value="1"/>
</dbReference>
<evidence type="ECO:0000256" key="4">
    <source>
        <dbReference type="ARBA" id="ARBA00022692"/>
    </source>
</evidence>
<dbReference type="AlphaFoldDB" id="A0A428VY64"/>
<gene>
    <name evidence="12" type="ORF">DMA12_43320</name>
</gene>
<feature type="transmembrane region" description="Helical" evidence="9">
    <location>
        <begin position="237"/>
        <end position="260"/>
    </location>
</feature>
<dbReference type="SMART" id="SM00382">
    <property type="entry name" value="AAA"/>
    <property type="match status" value="1"/>
</dbReference>
<dbReference type="InterPro" id="IPR039421">
    <property type="entry name" value="Type_1_exporter"/>
</dbReference>
<evidence type="ECO:0000256" key="5">
    <source>
        <dbReference type="ARBA" id="ARBA00022741"/>
    </source>
</evidence>
<comment type="caution">
    <text evidence="12">The sequence shown here is derived from an EMBL/GenBank/DDBJ whole genome shotgun (WGS) entry which is preliminary data.</text>
</comment>
<protein>
    <submittedName>
        <fullName evidence="12">ABC transporter ATP-binding protein</fullName>
    </submittedName>
</protein>
<dbReference type="EMBL" id="QHHU01000100">
    <property type="protein sequence ID" value="RSM35692.1"/>
    <property type="molecule type" value="Genomic_DNA"/>
</dbReference>
<accession>A0A428VY64</accession>
<evidence type="ECO:0000256" key="3">
    <source>
        <dbReference type="ARBA" id="ARBA00022475"/>
    </source>
</evidence>
<dbReference type="PANTHER" id="PTHR43394">
    <property type="entry name" value="ATP-DEPENDENT PERMEASE MDL1, MITOCHONDRIAL"/>
    <property type="match status" value="1"/>
</dbReference>
<dbReference type="FunFam" id="3.40.50.300:FF:000854">
    <property type="entry name" value="Multidrug ABC transporter ATP-binding protein"/>
    <property type="match status" value="1"/>
</dbReference>
<dbReference type="InterPro" id="IPR017871">
    <property type="entry name" value="ABC_transporter-like_CS"/>
</dbReference>
<dbReference type="Pfam" id="PF00005">
    <property type="entry name" value="ABC_tran"/>
    <property type="match status" value="1"/>
</dbReference>
<feature type="transmembrane region" description="Helical" evidence="9">
    <location>
        <begin position="280"/>
        <end position="298"/>
    </location>
</feature>
<evidence type="ECO:0000256" key="1">
    <source>
        <dbReference type="ARBA" id="ARBA00004651"/>
    </source>
</evidence>
<evidence type="ECO:0000259" key="11">
    <source>
        <dbReference type="PROSITE" id="PS50929"/>
    </source>
</evidence>
<evidence type="ECO:0000313" key="13">
    <source>
        <dbReference type="Proteomes" id="UP000286716"/>
    </source>
</evidence>
<dbReference type="GO" id="GO:0005524">
    <property type="term" value="F:ATP binding"/>
    <property type="evidence" value="ECO:0007669"/>
    <property type="project" value="UniProtKB-KW"/>
</dbReference>
<dbReference type="SUPFAM" id="SSF90123">
    <property type="entry name" value="ABC transporter transmembrane region"/>
    <property type="match status" value="1"/>
</dbReference>
<keyword evidence="4 9" id="KW-0812">Transmembrane</keyword>
<evidence type="ECO:0000256" key="6">
    <source>
        <dbReference type="ARBA" id="ARBA00022840"/>
    </source>
</evidence>
<feature type="transmembrane region" description="Helical" evidence="9">
    <location>
        <begin position="53"/>
        <end position="75"/>
    </location>
</feature>
<keyword evidence="3" id="KW-1003">Cell membrane</keyword>
<dbReference type="PROSITE" id="PS00211">
    <property type="entry name" value="ABC_TRANSPORTER_1"/>
    <property type="match status" value="1"/>
</dbReference>
<keyword evidence="7 9" id="KW-1133">Transmembrane helix</keyword>
<evidence type="ECO:0000256" key="8">
    <source>
        <dbReference type="ARBA" id="ARBA00023136"/>
    </source>
</evidence>
<dbReference type="Gene3D" id="1.20.1560.10">
    <property type="entry name" value="ABC transporter type 1, transmembrane domain"/>
    <property type="match status" value="1"/>
</dbReference>
<feature type="transmembrane region" description="Helical" evidence="9">
    <location>
        <begin position="157"/>
        <end position="177"/>
    </location>
</feature>
<dbReference type="InterPro" id="IPR003593">
    <property type="entry name" value="AAA+_ATPase"/>
</dbReference>
<dbReference type="GO" id="GO:0015421">
    <property type="term" value="F:ABC-type oligopeptide transporter activity"/>
    <property type="evidence" value="ECO:0007669"/>
    <property type="project" value="TreeGrafter"/>
</dbReference>
<reference evidence="12 13" key="1">
    <citation type="submission" date="2018-05" db="EMBL/GenBank/DDBJ databases">
        <title>Evolution of GPA BGCs.</title>
        <authorList>
            <person name="Waglechner N."/>
            <person name="Wright G.D."/>
        </authorList>
    </citation>
    <scope>NUCLEOTIDE SEQUENCE [LARGE SCALE GENOMIC DNA]</scope>
    <source>
        <strain evidence="12 13">DSM 5908</strain>
    </source>
</reference>
<keyword evidence="5" id="KW-0547">Nucleotide-binding</keyword>
<organism evidence="12 13">
    <name type="scientific">Amycolatopsis balhimycina DSM 5908</name>
    <dbReference type="NCBI Taxonomy" id="1081091"/>
    <lineage>
        <taxon>Bacteria</taxon>
        <taxon>Bacillati</taxon>
        <taxon>Actinomycetota</taxon>
        <taxon>Actinomycetes</taxon>
        <taxon>Pseudonocardiales</taxon>
        <taxon>Pseudonocardiaceae</taxon>
        <taxon>Amycolatopsis</taxon>
    </lineage>
</organism>
<keyword evidence="13" id="KW-1185">Reference proteome</keyword>
<dbReference type="PROSITE" id="PS50929">
    <property type="entry name" value="ABC_TM1F"/>
    <property type="match status" value="1"/>
</dbReference>
<comment type="subcellular location">
    <subcellularLocation>
        <location evidence="1">Cell membrane</location>
        <topology evidence="1">Multi-pass membrane protein</topology>
    </subcellularLocation>
</comment>
<dbReference type="Pfam" id="PF00664">
    <property type="entry name" value="ABC_membrane"/>
    <property type="match status" value="1"/>
</dbReference>
<dbReference type="GO" id="GO:0016887">
    <property type="term" value="F:ATP hydrolysis activity"/>
    <property type="evidence" value="ECO:0007669"/>
    <property type="project" value="InterPro"/>
</dbReference>
<keyword evidence="6 12" id="KW-0067">ATP-binding</keyword>
<feature type="domain" description="ABC transporter" evidence="10">
    <location>
        <begin position="334"/>
        <end position="569"/>
    </location>
</feature>
<evidence type="ECO:0000256" key="2">
    <source>
        <dbReference type="ARBA" id="ARBA00022448"/>
    </source>
</evidence>
<name>A0A428VY64_AMYBA</name>
<dbReference type="CDD" id="cd18548">
    <property type="entry name" value="ABC_6TM_Tm287_like"/>
    <property type="match status" value="1"/>
</dbReference>
<dbReference type="Gene3D" id="3.40.50.300">
    <property type="entry name" value="P-loop containing nucleotide triphosphate hydrolases"/>
    <property type="match status" value="1"/>
</dbReference>
<evidence type="ECO:0000259" key="10">
    <source>
        <dbReference type="PROSITE" id="PS50893"/>
    </source>
</evidence>
<dbReference type="InterPro" id="IPR011527">
    <property type="entry name" value="ABC1_TM_dom"/>
</dbReference>
<dbReference type="Proteomes" id="UP000286716">
    <property type="component" value="Unassembled WGS sequence"/>
</dbReference>
<evidence type="ECO:0000256" key="7">
    <source>
        <dbReference type="ARBA" id="ARBA00022989"/>
    </source>
</evidence>
<sequence length="581" mass="62281">MLLALLRDRLRPYRGRILVQAVLQFAQTVGMLLLPTLNAAIVDQGILAGDTAAILRLGGIMIAVSVAQLATAVVAELMAAHTAANVGRDLRSLIFRKVQGFSLYQVARFGTPSLTNRTVNDVQQLQTLVISTLTSLLTAPIICVTSLVMAVRQDPPLSVLTVLTIPVTALVVLVLLARLSPLYERIQASLDKLNRILREQIAGVRVIRAFVRDDHEKQRFARANRGMFTASVRAGRLGATLFPVVVLISNVFSVALVWFGGRRIADGGMPVGALSAFLGYQVQMLTALVIALYVCLTVPRARVSARRVHEVLTTEPELTAPARPATPTSRRGHLELRGAEYRYPGAPEAFLSGVSLSASPGHTTALVGSTGSGKTTLLNLVLRLTDVTAGSVTIDGVDVRQFAPARLAETVGLVPQTPYLFTGTVAGNLRYGNPDATDAQLWHALETAQAADFVRKMPGRLAAPIGQGGSTVSGGQRQRLAIARALLRRPAIYLFDDCFSALDYATRARLREALAVETAGSTVLTVAQEVSLVEDADTVVVLDQGRVAGCGTHAQLLRDNDIYREIAGSQQRGEQLKQEAV</sequence>
<evidence type="ECO:0000256" key="9">
    <source>
        <dbReference type="SAM" id="Phobius"/>
    </source>
</evidence>
<dbReference type="OrthoDB" id="9806127at2"/>
<dbReference type="InterPro" id="IPR036640">
    <property type="entry name" value="ABC1_TM_sf"/>
</dbReference>
<dbReference type="GO" id="GO:0005886">
    <property type="term" value="C:plasma membrane"/>
    <property type="evidence" value="ECO:0007669"/>
    <property type="project" value="UniProtKB-SubCell"/>
</dbReference>
<keyword evidence="8 9" id="KW-0472">Membrane</keyword>
<dbReference type="InterPro" id="IPR003439">
    <property type="entry name" value="ABC_transporter-like_ATP-bd"/>
</dbReference>
<evidence type="ECO:0000313" key="12">
    <source>
        <dbReference type="EMBL" id="RSM35692.1"/>
    </source>
</evidence>
<dbReference type="PANTHER" id="PTHR43394:SF1">
    <property type="entry name" value="ATP-BINDING CASSETTE SUB-FAMILY B MEMBER 10, MITOCHONDRIAL"/>
    <property type="match status" value="1"/>
</dbReference>